<evidence type="ECO:0000313" key="1">
    <source>
        <dbReference type="EMBL" id="SFW69185.1"/>
    </source>
</evidence>
<dbReference type="STRING" id="1150368.SAMN02927921_03346"/>
<gene>
    <name evidence="1" type="ORF">SAMN02927921_03346</name>
</gene>
<dbReference type="Proteomes" id="UP000182248">
    <property type="component" value="Unassembled WGS sequence"/>
</dbReference>
<proteinExistence type="predicted"/>
<keyword evidence="2" id="KW-1185">Reference proteome</keyword>
<reference evidence="1 2" key="1">
    <citation type="submission" date="2016-11" db="EMBL/GenBank/DDBJ databases">
        <authorList>
            <person name="Jaros S."/>
            <person name="Januszkiewicz K."/>
            <person name="Wedrychowicz H."/>
        </authorList>
    </citation>
    <scope>NUCLEOTIDE SEQUENCE [LARGE SCALE GENOMIC DNA]</scope>
    <source>
        <strain evidence="1 2">CGMCC 1.12145</strain>
    </source>
</reference>
<accession>A0A1K1RB85</accession>
<name>A0A1K1RB85_9FLAO</name>
<protein>
    <submittedName>
        <fullName evidence="1">Uncharacterized protein</fullName>
    </submittedName>
</protein>
<sequence>MDKSIVYPSRTFKNARETPITVRLFVSREKLLSGKATGVCKPGKIPGDKKTRTMISESHVNAKYADMAFVFVLIPDGLL</sequence>
<organism evidence="1 2">
    <name type="scientific">Sinomicrobium oceani</name>
    <dbReference type="NCBI Taxonomy" id="1150368"/>
    <lineage>
        <taxon>Bacteria</taxon>
        <taxon>Pseudomonadati</taxon>
        <taxon>Bacteroidota</taxon>
        <taxon>Flavobacteriia</taxon>
        <taxon>Flavobacteriales</taxon>
        <taxon>Flavobacteriaceae</taxon>
        <taxon>Sinomicrobium</taxon>
    </lineage>
</organism>
<dbReference type="EMBL" id="FPJE01000022">
    <property type="protein sequence ID" value="SFW69185.1"/>
    <property type="molecule type" value="Genomic_DNA"/>
</dbReference>
<evidence type="ECO:0000313" key="2">
    <source>
        <dbReference type="Proteomes" id="UP000182248"/>
    </source>
</evidence>
<dbReference type="AlphaFoldDB" id="A0A1K1RB85"/>